<proteinExistence type="inferred from homology"/>
<dbReference type="GO" id="GO:0005886">
    <property type="term" value="C:plasma membrane"/>
    <property type="evidence" value="ECO:0007669"/>
    <property type="project" value="UniProtKB-SubCell"/>
</dbReference>
<protein>
    <recommendedName>
        <fullName evidence="8">Magnesium transport protein CorA</fullName>
    </recommendedName>
</protein>
<evidence type="ECO:0000256" key="3">
    <source>
        <dbReference type="ARBA" id="ARBA00022448"/>
    </source>
</evidence>
<evidence type="ECO:0000256" key="4">
    <source>
        <dbReference type="ARBA" id="ARBA00022475"/>
    </source>
</evidence>
<keyword evidence="8" id="KW-0460">Magnesium</keyword>
<evidence type="ECO:0000256" key="8">
    <source>
        <dbReference type="RuleBase" id="RU362010"/>
    </source>
</evidence>
<evidence type="ECO:0000256" key="1">
    <source>
        <dbReference type="ARBA" id="ARBA00004651"/>
    </source>
</evidence>
<dbReference type="GO" id="GO:0000287">
    <property type="term" value="F:magnesium ion binding"/>
    <property type="evidence" value="ECO:0007669"/>
    <property type="project" value="TreeGrafter"/>
</dbReference>
<comment type="subcellular location">
    <subcellularLocation>
        <location evidence="1">Cell membrane</location>
        <topology evidence="1">Multi-pass membrane protein</topology>
    </subcellularLocation>
    <subcellularLocation>
        <location evidence="8">Membrane</location>
        <topology evidence="8">Multi-pass membrane protein</topology>
    </subcellularLocation>
</comment>
<dbReference type="InterPro" id="IPR045863">
    <property type="entry name" value="CorA_TM1_TM2"/>
</dbReference>
<evidence type="ECO:0000256" key="2">
    <source>
        <dbReference type="ARBA" id="ARBA00009765"/>
    </source>
</evidence>
<dbReference type="InterPro" id="IPR002523">
    <property type="entry name" value="MgTranspt_CorA/ZnTranspt_ZntB"/>
</dbReference>
<dbReference type="CDD" id="cd12831">
    <property type="entry name" value="TmCorA-like_u2"/>
    <property type="match status" value="1"/>
</dbReference>
<dbReference type="SUPFAM" id="SSF143865">
    <property type="entry name" value="CorA soluble domain-like"/>
    <property type="match status" value="1"/>
</dbReference>
<dbReference type="NCBIfam" id="TIGR00383">
    <property type="entry name" value="corA"/>
    <property type="match status" value="1"/>
</dbReference>
<dbReference type="GO" id="GO:0050897">
    <property type="term" value="F:cobalt ion binding"/>
    <property type="evidence" value="ECO:0007669"/>
    <property type="project" value="TreeGrafter"/>
</dbReference>
<keyword evidence="6 8" id="KW-1133">Transmembrane helix</keyword>
<dbReference type="PATRIC" id="fig|1886670.3.peg.2097"/>
<sequence>MIRILGVTQEHEIIQDIQLEEIESGNYLWYWVDFNQPTAEESKKLSTFFHFHPLAVEDCLHVLQRPKIDYYGEVQFLVLHAMHPETLLVEEVDLFVSDKFLVSFHHGELREIETAWQRIISYGQQGTRPTWANGPIAAAYIITDKIVDEYFPCVYEIEDELNELENTGPDEPVDDLLAQVFVLRSRLLKLRRTIIPMRDLMYRVINSQHIQKVDQHHSYFGDIYDHLLKLSDMIESNREMTSDLRDSYISLNSNRMNTIMKTLTVITTIFMPLTLIAGIYGMNFENMPELKWKYGYFGVLLLMFALGAGMMTAFTRRGWFK</sequence>
<dbReference type="FunFam" id="1.20.58.340:FF:000012">
    <property type="entry name" value="Magnesium transport protein CorA"/>
    <property type="match status" value="1"/>
</dbReference>
<dbReference type="Gene3D" id="3.30.460.20">
    <property type="entry name" value="CorA soluble domain-like"/>
    <property type="match status" value="1"/>
</dbReference>
<evidence type="ECO:0000313" key="10">
    <source>
        <dbReference type="Proteomes" id="UP000094578"/>
    </source>
</evidence>
<evidence type="ECO:0000313" key="9">
    <source>
        <dbReference type="EMBL" id="ODP28515.1"/>
    </source>
</evidence>
<dbReference type="InterPro" id="IPR045861">
    <property type="entry name" value="CorA_cytoplasmic_dom"/>
</dbReference>
<reference evidence="9 10" key="1">
    <citation type="submission" date="2016-08" db="EMBL/GenBank/DDBJ databases">
        <title>Genome sequencing of Paenibacillus sp. TI45-13ar, isolated from Korean traditional nuruk.</title>
        <authorList>
            <person name="Kim S.-J."/>
        </authorList>
    </citation>
    <scope>NUCLEOTIDE SEQUENCE [LARGE SCALE GENOMIC DNA]</scope>
    <source>
        <strain evidence="9 10">TI45-13ar</strain>
    </source>
</reference>
<dbReference type="Gene3D" id="1.20.58.340">
    <property type="entry name" value="Magnesium transport protein CorA, transmembrane region"/>
    <property type="match status" value="2"/>
</dbReference>
<evidence type="ECO:0000256" key="6">
    <source>
        <dbReference type="ARBA" id="ARBA00022989"/>
    </source>
</evidence>
<dbReference type="EMBL" id="MDER01000036">
    <property type="protein sequence ID" value="ODP28515.1"/>
    <property type="molecule type" value="Genomic_DNA"/>
</dbReference>
<name>A0A1E3L5R1_9BACL</name>
<dbReference type="PANTHER" id="PTHR46494:SF1">
    <property type="entry name" value="CORA FAMILY METAL ION TRANSPORTER (EUROFUNG)"/>
    <property type="match status" value="1"/>
</dbReference>
<keyword evidence="4 8" id="KW-1003">Cell membrane</keyword>
<dbReference type="AlphaFoldDB" id="A0A1E3L5R1"/>
<comment type="function">
    <text evidence="8">Mediates influx of magnesium ions.</text>
</comment>
<dbReference type="RefSeq" id="WP_069327489.1">
    <property type="nucleotide sequence ID" value="NZ_MDER01000036.1"/>
</dbReference>
<keyword evidence="5 8" id="KW-0812">Transmembrane</keyword>
<keyword evidence="10" id="KW-1185">Reference proteome</keyword>
<evidence type="ECO:0000256" key="5">
    <source>
        <dbReference type="ARBA" id="ARBA00022692"/>
    </source>
</evidence>
<keyword evidence="7 8" id="KW-0472">Membrane</keyword>
<dbReference type="InterPro" id="IPR004488">
    <property type="entry name" value="Mg/Co-transport_prot_CorA"/>
</dbReference>
<accession>A0A1E3L5R1</accession>
<dbReference type="SUPFAM" id="SSF144083">
    <property type="entry name" value="Magnesium transport protein CorA, transmembrane region"/>
    <property type="match status" value="1"/>
</dbReference>
<dbReference type="PANTHER" id="PTHR46494">
    <property type="entry name" value="CORA FAMILY METAL ION TRANSPORTER (EUROFUNG)"/>
    <property type="match status" value="1"/>
</dbReference>
<dbReference type="Proteomes" id="UP000094578">
    <property type="component" value="Unassembled WGS sequence"/>
</dbReference>
<gene>
    <name evidence="8" type="primary">corA</name>
    <name evidence="9" type="ORF">PTI45_02060</name>
</gene>
<feature type="transmembrane region" description="Helical" evidence="8">
    <location>
        <begin position="294"/>
        <end position="314"/>
    </location>
</feature>
<comment type="caution">
    <text evidence="9">The sequence shown here is derived from an EMBL/GenBank/DDBJ whole genome shotgun (WGS) entry which is preliminary data.</text>
</comment>
<keyword evidence="8" id="KW-0406">Ion transport</keyword>
<dbReference type="Pfam" id="PF01544">
    <property type="entry name" value="CorA"/>
    <property type="match status" value="1"/>
</dbReference>
<feature type="transmembrane region" description="Helical" evidence="8">
    <location>
        <begin position="263"/>
        <end position="282"/>
    </location>
</feature>
<organism evidence="9 10">
    <name type="scientific">Paenibacillus nuruki</name>
    <dbReference type="NCBI Taxonomy" id="1886670"/>
    <lineage>
        <taxon>Bacteria</taxon>
        <taxon>Bacillati</taxon>
        <taxon>Bacillota</taxon>
        <taxon>Bacilli</taxon>
        <taxon>Bacillales</taxon>
        <taxon>Paenibacillaceae</taxon>
        <taxon>Paenibacillus</taxon>
    </lineage>
</organism>
<comment type="similarity">
    <text evidence="2 8">Belongs to the CorA metal ion transporter (MIT) (TC 1.A.35) family.</text>
</comment>
<keyword evidence="3 8" id="KW-0813">Transport</keyword>
<dbReference type="GO" id="GO:0015087">
    <property type="term" value="F:cobalt ion transmembrane transporter activity"/>
    <property type="evidence" value="ECO:0007669"/>
    <property type="project" value="UniProtKB-UniRule"/>
</dbReference>
<dbReference type="GO" id="GO:0015095">
    <property type="term" value="F:magnesium ion transmembrane transporter activity"/>
    <property type="evidence" value="ECO:0007669"/>
    <property type="project" value="UniProtKB-UniRule"/>
</dbReference>
<dbReference type="STRING" id="1886670.PTI45_02060"/>
<evidence type="ECO:0000256" key="7">
    <source>
        <dbReference type="ARBA" id="ARBA00023136"/>
    </source>
</evidence>